<gene>
    <name evidence="1" type="ORF">SAMN05192568_1007171</name>
</gene>
<protein>
    <recommendedName>
        <fullName evidence="3">Nitrate reductase</fullName>
    </recommendedName>
</protein>
<proteinExistence type="predicted"/>
<name>A0A1I4J896_9HYPH</name>
<accession>A0A1I4J896</accession>
<dbReference type="Proteomes" id="UP000199048">
    <property type="component" value="Unassembled WGS sequence"/>
</dbReference>
<evidence type="ECO:0008006" key="3">
    <source>
        <dbReference type="Google" id="ProtNLM"/>
    </source>
</evidence>
<dbReference type="RefSeq" id="WP_092039441.1">
    <property type="nucleotide sequence ID" value="NZ_FOTK01000007.1"/>
</dbReference>
<evidence type="ECO:0000313" key="1">
    <source>
        <dbReference type="EMBL" id="SFL62326.1"/>
    </source>
</evidence>
<keyword evidence="2" id="KW-1185">Reference proteome</keyword>
<evidence type="ECO:0000313" key="2">
    <source>
        <dbReference type="Proteomes" id="UP000199048"/>
    </source>
</evidence>
<dbReference type="AlphaFoldDB" id="A0A1I4J896"/>
<dbReference type="EMBL" id="FOTK01000007">
    <property type="protein sequence ID" value="SFL62326.1"/>
    <property type="molecule type" value="Genomic_DNA"/>
</dbReference>
<organism evidence="1 2">
    <name type="scientific">Methylobacterium pseudosasicola</name>
    <dbReference type="NCBI Taxonomy" id="582667"/>
    <lineage>
        <taxon>Bacteria</taxon>
        <taxon>Pseudomonadati</taxon>
        <taxon>Pseudomonadota</taxon>
        <taxon>Alphaproteobacteria</taxon>
        <taxon>Hyphomicrobiales</taxon>
        <taxon>Methylobacteriaceae</taxon>
        <taxon>Methylobacterium</taxon>
    </lineage>
</organism>
<dbReference type="OrthoDB" id="7067390at2"/>
<dbReference type="STRING" id="582667.SAMN05192568_1007171"/>
<sequence>MAFVSLKAWRTRSAERAEIASRLKRDLIVALGLTEADALAVNEIACADPGCPDMETIVLVMRAGAPTRALRIRRPMDAVDAQDIADLVQQDRSGETSR</sequence>
<reference evidence="2" key="1">
    <citation type="submission" date="2016-10" db="EMBL/GenBank/DDBJ databases">
        <authorList>
            <person name="Varghese N."/>
            <person name="Submissions S."/>
        </authorList>
    </citation>
    <scope>NUCLEOTIDE SEQUENCE [LARGE SCALE GENOMIC DNA]</scope>
    <source>
        <strain evidence="2">BL36</strain>
    </source>
</reference>